<evidence type="ECO:0000313" key="4">
    <source>
        <dbReference type="Proteomes" id="UP000694930"/>
    </source>
</evidence>
<keyword evidence="1" id="KW-0862">Zinc</keyword>
<feature type="domain" description="CCHC-type" evidence="3">
    <location>
        <begin position="179"/>
        <end position="194"/>
    </location>
</feature>
<feature type="region of interest" description="Disordered" evidence="2">
    <location>
        <begin position="1"/>
        <end position="23"/>
    </location>
</feature>
<dbReference type="Gene3D" id="3.30.70.270">
    <property type="match status" value="1"/>
</dbReference>
<reference evidence="5" key="2">
    <citation type="submission" date="2025-08" db="UniProtKB">
        <authorList>
            <consortium name="RefSeq"/>
        </authorList>
    </citation>
    <scope>IDENTIFICATION</scope>
</reference>
<proteinExistence type="predicted"/>
<sequence>MQAQDMTAQVNRQDVQSENPPVHSMADRLRDFTRMNPPIFTGTKTSDDPQQIVDNVHKILVAIGATNIEKAELASYQLKDVEDSRIKRGFRDVRSARPHDQEGPSHGGNINNFSVREKPRFKKGKKSFGNSNPQGGATPRGARHEPKKGNGGEMLRPKKYFSKCGRAHNGECRQCTNSCFGCGTRRHIVRDCPQNRGNAGGNAQPRPNPQGAAAAKLPKRNRFYSLKGSTLSFVTPMIDHTLEVLPEVLHDPIVVSTPLKCVEVEPWKTEAVKNWPKPLTPTDIRSFFRLAGYNRRFVEGFSSIAAPFTTLTKKKA</sequence>
<keyword evidence="4" id="KW-1185">Reference proteome</keyword>
<reference evidence="4" key="1">
    <citation type="journal article" date="2014" name="Nat. Genet.">
        <title>The genome of the stress-tolerant wild tomato species Solanum pennellii.</title>
        <authorList>
            <person name="Bolger A."/>
            <person name="Scossa F."/>
            <person name="Bolger M.E."/>
            <person name="Lanz C."/>
            <person name="Maumus F."/>
            <person name="Tohge T."/>
            <person name="Quesneville H."/>
            <person name="Alseekh S."/>
            <person name="Sorensen I."/>
            <person name="Lichtenstein G."/>
            <person name="Fich E.A."/>
            <person name="Conte M."/>
            <person name="Keller H."/>
            <person name="Schneeberger K."/>
            <person name="Schwacke R."/>
            <person name="Ofner I."/>
            <person name="Vrebalov J."/>
            <person name="Xu Y."/>
            <person name="Osorio S."/>
            <person name="Aflitos S.A."/>
            <person name="Schijlen E."/>
            <person name="Jimenez-Gomez J.M."/>
            <person name="Ryngajllo M."/>
            <person name="Kimura S."/>
            <person name="Kumar R."/>
            <person name="Koenig D."/>
            <person name="Headland L.R."/>
            <person name="Maloof J.N."/>
            <person name="Sinha N."/>
            <person name="van Ham R.C."/>
            <person name="Lankhorst R.K."/>
            <person name="Mao L."/>
            <person name="Vogel A."/>
            <person name="Arsova B."/>
            <person name="Panstruga R."/>
            <person name="Fei Z."/>
            <person name="Rose J.K."/>
            <person name="Zamir D."/>
            <person name="Carrari F."/>
            <person name="Giovannoni J.J."/>
            <person name="Weigel D."/>
            <person name="Usadel B."/>
            <person name="Fernie A.R."/>
        </authorList>
    </citation>
    <scope>NUCLEOTIDE SEQUENCE [LARGE SCALE GENOMIC DNA]</scope>
    <source>
        <strain evidence="4">cv. LA0716</strain>
    </source>
</reference>
<evidence type="ECO:0000313" key="5">
    <source>
        <dbReference type="RefSeq" id="XP_015054768.1"/>
    </source>
</evidence>
<dbReference type="PANTHER" id="PTHR37984:SF5">
    <property type="entry name" value="PROTEIN NYNRIN-LIKE"/>
    <property type="match status" value="1"/>
</dbReference>
<feature type="region of interest" description="Disordered" evidence="2">
    <location>
        <begin position="92"/>
        <end position="156"/>
    </location>
</feature>
<evidence type="ECO:0000256" key="1">
    <source>
        <dbReference type="PROSITE-ProRule" id="PRU00047"/>
    </source>
</evidence>
<dbReference type="PANTHER" id="PTHR37984">
    <property type="entry name" value="PROTEIN CBG26694"/>
    <property type="match status" value="1"/>
</dbReference>
<dbReference type="InterPro" id="IPR050951">
    <property type="entry name" value="Retrovirus_Pol_polyprotein"/>
</dbReference>
<name>A0ABM1FC91_SOLPN</name>
<feature type="compositionally biased region" description="Polar residues" evidence="2">
    <location>
        <begin position="1"/>
        <end position="19"/>
    </location>
</feature>
<evidence type="ECO:0000256" key="2">
    <source>
        <dbReference type="SAM" id="MobiDB-lite"/>
    </source>
</evidence>
<dbReference type="Proteomes" id="UP000694930">
    <property type="component" value="Chromosome 10"/>
</dbReference>
<protein>
    <submittedName>
        <fullName evidence="5">Uncharacterized protein LOC107001114</fullName>
    </submittedName>
</protein>
<dbReference type="InterPro" id="IPR001878">
    <property type="entry name" value="Znf_CCHC"/>
</dbReference>
<keyword evidence="1" id="KW-0863">Zinc-finger</keyword>
<accession>A0ABM1FC91</accession>
<evidence type="ECO:0000259" key="3">
    <source>
        <dbReference type="PROSITE" id="PS50158"/>
    </source>
</evidence>
<keyword evidence="1" id="KW-0479">Metal-binding</keyword>
<organism evidence="4 5">
    <name type="scientific">Solanum pennellii</name>
    <name type="common">Tomato</name>
    <name type="synonym">Lycopersicon pennellii</name>
    <dbReference type="NCBI Taxonomy" id="28526"/>
    <lineage>
        <taxon>Eukaryota</taxon>
        <taxon>Viridiplantae</taxon>
        <taxon>Streptophyta</taxon>
        <taxon>Embryophyta</taxon>
        <taxon>Tracheophyta</taxon>
        <taxon>Spermatophyta</taxon>
        <taxon>Magnoliopsida</taxon>
        <taxon>eudicotyledons</taxon>
        <taxon>Gunneridae</taxon>
        <taxon>Pentapetalae</taxon>
        <taxon>asterids</taxon>
        <taxon>lamiids</taxon>
        <taxon>Solanales</taxon>
        <taxon>Solanaceae</taxon>
        <taxon>Solanoideae</taxon>
        <taxon>Solaneae</taxon>
        <taxon>Solanum</taxon>
        <taxon>Solanum subgen. Lycopersicon</taxon>
    </lineage>
</organism>
<feature type="compositionally biased region" description="Basic and acidic residues" evidence="2">
    <location>
        <begin position="92"/>
        <end position="103"/>
    </location>
</feature>
<dbReference type="InterPro" id="IPR043502">
    <property type="entry name" value="DNA/RNA_pol_sf"/>
</dbReference>
<dbReference type="SUPFAM" id="SSF56672">
    <property type="entry name" value="DNA/RNA polymerases"/>
    <property type="match status" value="1"/>
</dbReference>
<dbReference type="InterPro" id="IPR043128">
    <property type="entry name" value="Rev_trsase/Diguanyl_cyclase"/>
</dbReference>
<dbReference type="RefSeq" id="XP_015054768.1">
    <property type="nucleotide sequence ID" value="XM_015199282.1"/>
</dbReference>
<gene>
    <name evidence="5" type="primary">LOC107001114</name>
</gene>
<dbReference type="GeneID" id="107001114"/>
<dbReference type="PROSITE" id="PS50158">
    <property type="entry name" value="ZF_CCHC"/>
    <property type="match status" value="1"/>
</dbReference>